<dbReference type="Proteomes" id="UP000238916">
    <property type="component" value="Unassembled WGS sequence"/>
</dbReference>
<sequence length="46" mass="5213">MGKQEIEKELKEVREQMAGVLTAISVVSKDLAKKLVELERRNSEAK</sequence>
<reference evidence="2" key="1">
    <citation type="submission" date="2018-02" db="EMBL/GenBank/DDBJ databases">
        <authorList>
            <person name="Hausmann B."/>
        </authorList>
    </citation>
    <scope>NUCLEOTIDE SEQUENCE [LARGE SCALE GENOMIC DNA]</scope>
    <source>
        <strain evidence="2">Peat soil MAG SbF1</strain>
    </source>
</reference>
<proteinExistence type="predicted"/>
<dbReference type="EMBL" id="OMOF01000768">
    <property type="protein sequence ID" value="SPF54692.1"/>
    <property type="molecule type" value="Genomic_DNA"/>
</dbReference>
<protein>
    <submittedName>
        <fullName evidence="1">Uncharacterized protein</fullName>
    </submittedName>
</protein>
<dbReference type="AlphaFoldDB" id="A0A2U3LS60"/>
<name>A0A2U3LS60_9FIRM</name>
<evidence type="ECO:0000313" key="2">
    <source>
        <dbReference type="Proteomes" id="UP000238916"/>
    </source>
</evidence>
<organism evidence="1 2">
    <name type="scientific">Candidatus Desulfosporosinus infrequens</name>
    <dbReference type="NCBI Taxonomy" id="2043169"/>
    <lineage>
        <taxon>Bacteria</taxon>
        <taxon>Bacillati</taxon>
        <taxon>Bacillota</taxon>
        <taxon>Clostridia</taxon>
        <taxon>Eubacteriales</taxon>
        <taxon>Desulfitobacteriaceae</taxon>
        <taxon>Desulfosporosinus</taxon>
    </lineage>
</organism>
<accession>A0A2U3LS60</accession>
<evidence type="ECO:0000313" key="1">
    <source>
        <dbReference type="EMBL" id="SPF54692.1"/>
    </source>
</evidence>
<gene>
    <name evidence="1" type="ORF">SBF1_7900003</name>
</gene>